<dbReference type="Proteomes" id="UP001164020">
    <property type="component" value="Chromosome"/>
</dbReference>
<feature type="domain" description="Coenzyme F420 hydrogenase/dehydrogenase beta subunit C-terminal" evidence="3">
    <location>
        <begin position="167"/>
        <end position="303"/>
    </location>
</feature>
<dbReference type="RefSeq" id="WP_268882138.1">
    <property type="nucleotide sequence ID" value="NZ_CP114029.1"/>
</dbReference>
<protein>
    <submittedName>
        <fullName evidence="4">Coenzyme F420 hydrogenase/dehydrogenase, beta subunit C-terminal domain</fullName>
    </submittedName>
</protein>
<sequence>MAVSGGIETDREASVAFAPDIMAPVPRSLCTDCGISRTTEPGRCGKACQFIKPDYPALESAVHGRARDPGRPDELHFGPFRRMVRARLSPPRDGAQWTGITTRIAERLLETGAVDAVLTMAPDPDDRWRPVPVIVTKAEGMAFCRGMRMGYAPLLALIEPARDKGYERLAVIGIPCQVYALRALEAELGLERLYVIGTPCSDNTTTEHFHHFLALLADDPASIVYLEFRADYHVELRFADGRVKAIPFLKLPISQLPPDFFPLTCRTCVDYTNVLADVTVGYMAGEGDQWLIVRNQRGEDLVSLLGPELQTRDLRSKGKRQGAVKGFLANTRLAAGGLPLRRMPEWLRPIVGWLMPRIGPRGLEFARARVEMKAVETVLHLRRHVPKRMRAMIPDHVWRLVAPYDLAPLPGEREAAMGPPHEAMPHESVTNAPMPRASHRHR</sequence>
<evidence type="ECO:0000313" key="4">
    <source>
        <dbReference type="EMBL" id="WAP69704.1"/>
    </source>
</evidence>
<evidence type="ECO:0000259" key="3">
    <source>
        <dbReference type="Pfam" id="PF04432"/>
    </source>
</evidence>
<dbReference type="InterPro" id="IPR007516">
    <property type="entry name" value="Co_F420_Hydgase/DH_bsu_N"/>
</dbReference>
<evidence type="ECO:0000259" key="2">
    <source>
        <dbReference type="Pfam" id="PF04422"/>
    </source>
</evidence>
<evidence type="ECO:0000256" key="1">
    <source>
        <dbReference type="SAM" id="MobiDB-lite"/>
    </source>
</evidence>
<dbReference type="Pfam" id="PF04422">
    <property type="entry name" value="FrhB_FdhB_N"/>
    <property type="match status" value="1"/>
</dbReference>
<dbReference type="PANTHER" id="PTHR31332:SF0">
    <property type="entry name" value="7-HYDROXYMETHYL CHLOROPHYLL A REDUCTASE, CHLOROPLASTIC"/>
    <property type="match status" value="1"/>
</dbReference>
<dbReference type="EMBL" id="CP114029">
    <property type="protein sequence ID" value="WAP69704.1"/>
    <property type="molecule type" value="Genomic_DNA"/>
</dbReference>
<reference evidence="4" key="1">
    <citation type="submission" date="2022-12" db="EMBL/GenBank/DDBJ databases">
        <title>Jiella pelagia sp. nov., isolated from phosphonate enriched culture of Northwest Pacific surface seawater.</title>
        <authorList>
            <person name="Shin D.Y."/>
            <person name="Hwang C.Y."/>
        </authorList>
    </citation>
    <scope>NUCLEOTIDE SEQUENCE</scope>
    <source>
        <strain evidence="4">HL-NP1</strain>
    </source>
</reference>
<evidence type="ECO:0000313" key="5">
    <source>
        <dbReference type="Proteomes" id="UP001164020"/>
    </source>
</evidence>
<accession>A0ABY7C0U0</accession>
<proteinExistence type="predicted"/>
<dbReference type="InterPro" id="IPR007525">
    <property type="entry name" value="FrhB_FdhB_C"/>
</dbReference>
<organism evidence="4 5">
    <name type="scientific">Jiella pelagia</name>
    <dbReference type="NCBI Taxonomy" id="2986949"/>
    <lineage>
        <taxon>Bacteria</taxon>
        <taxon>Pseudomonadati</taxon>
        <taxon>Pseudomonadota</taxon>
        <taxon>Alphaproteobacteria</taxon>
        <taxon>Hyphomicrobiales</taxon>
        <taxon>Aurantimonadaceae</taxon>
        <taxon>Jiella</taxon>
    </lineage>
</organism>
<keyword evidence="5" id="KW-1185">Reference proteome</keyword>
<dbReference type="PANTHER" id="PTHR31332">
    <property type="entry name" value="7-HYDROXYMETHYL CHLOROPHYLL A REDUCTASE, CHLOROPLASTIC"/>
    <property type="match status" value="1"/>
</dbReference>
<gene>
    <name evidence="4" type="ORF">OH818_05685</name>
</gene>
<dbReference type="InterPro" id="IPR045220">
    <property type="entry name" value="FRHB/FDHB/HCAR-like"/>
</dbReference>
<name>A0ABY7C0U0_9HYPH</name>
<dbReference type="Pfam" id="PF04432">
    <property type="entry name" value="FrhB_FdhB_C"/>
    <property type="match status" value="1"/>
</dbReference>
<feature type="region of interest" description="Disordered" evidence="1">
    <location>
        <begin position="412"/>
        <end position="442"/>
    </location>
</feature>
<feature type="domain" description="Coenzyme F420 hydrogenase/dehydrogenase beta subunit N-terminal" evidence="2">
    <location>
        <begin position="83"/>
        <end position="158"/>
    </location>
</feature>